<dbReference type="EMBL" id="FP929138">
    <property type="protein sequence ID" value="CBY00412.1"/>
    <property type="molecule type" value="Genomic_DNA"/>
</dbReference>
<dbReference type="HOGENOM" id="CLU_1230139_0_0_1"/>
<keyword evidence="1" id="KW-0472">Membrane</keyword>
<evidence type="ECO:0000256" key="1">
    <source>
        <dbReference type="SAM" id="Phobius"/>
    </source>
</evidence>
<sequence>MVVATIMIFDSAGTAPLKVAGAGSPARYYYIFLLAGGLLLGAGILVWIRRRRSKREYELRRGGRSPGGGDFEMGSSSQWALPLLRSHQAAAVDNGKAKVTDPGITINITTPDRVYNPEVTPWEEYEGAPFDGNNRGLVPLRAPLRLSDEELARRHTPIIVTGDASLSTPLTDTDQIHGAKLQPPVQVIKEWVNNLSSTRNSSLIYGTSAQWPQSQSSYPNHSLQR</sequence>
<evidence type="ECO:0000313" key="3">
    <source>
        <dbReference type="Proteomes" id="UP000002668"/>
    </source>
</evidence>
<feature type="transmembrane region" description="Helical" evidence="1">
    <location>
        <begin position="28"/>
        <end position="48"/>
    </location>
</feature>
<organism evidence="3">
    <name type="scientific">Leptosphaeria maculans (strain JN3 / isolate v23.1.3 / race Av1-4-5-6-7-8)</name>
    <name type="common">Blackleg fungus</name>
    <name type="synonym">Phoma lingam</name>
    <dbReference type="NCBI Taxonomy" id="985895"/>
    <lineage>
        <taxon>Eukaryota</taxon>
        <taxon>Fungi</taxon>
        <taxon>Dikarya</taxon>
        <taxon>Ascomycota</taxon>
        <taxon>Pezizomycotina</taxon>
        <taxon>Dothideomycetes</taxon>
        <taxon>Pleosporomycetidae</taxon>
        <taxon>Pleosporales</taxon>
        <taxon>Pleosporineae</taxon>
        <taxon>Leptosphaeriaceae</taxon>
        <taxon>Plenodomus</taxon>
        <taxon>Plenodomus lingam/Leptosphaeria maculans species complex</taxon>
    </lineage>
</organism>
<evidence type="ECO:0000313" key="2">
    <source>
        <dbReference type="EMBL" id="CBY00412.1"/>
    </source>
</evidence>
<keyword evidence="1" id="KW-1133">Transmembrane helix</keyword>
<protein>
    <submittedName>
        <fullName evidence="2">Predicted protein</fullName>
    </submittedName>
</protein>
<proteinExistence type="predicted"/>
<name>E5A9S1_LEPMJ</name>
<dbReference type="Proteomes" id="UP000002668">
    <property type="component" value="Genome"/>
</dbReference>
<keyword evidence="1" id="KW-0812">Transmembrane</keyword>
<dbReference type="InParanoid" id="E5A9S1"/>
<dbReference type="OrthoDB" id="10654584at2759"/>
<reference evidence="3" key="1">
    <citation type="journal article" date="2011" name="Nat. Commun.">
        <title>Effector diversification within compartments of the Leptosphaeria maculans genome affected by Repeat-Induced Point mutations.</title>
        <authorList>
            <person name="Rouxel T."/>
            <person name="Grandaubert J."/>
            <person name="Hane J.K."/>
            <person name="Hoede C."/>
            <person name="van de Wouw A.P."/>
            <person name="Couloux A."/>
            <person name="Dominguez V."/>
            <person name="Anthouard V."/>
            <person name="Bally P."/>
            <person name="Bourras S."/>
            <person name="Cozijnsen A.J."/>
            <person name="Ciuffetti L.M."/>
            <person name="Degrave A."/>
            <person name="Dilmaghani A."/>
            <person name="Duret L."/>
            <person name="Fudal I."/>
            <person name="Goodwin S.B."/>
            <person name="Gout L."/>
            <person name="Glaser N."/>
            <person name="Linglin J."/>
            <person name="Kema G.H.J."/>
            <person name="Lapalu N."/>
            <person name="Lawrence C.B."/>
            <person name="May K."/>
            <person name="Meyer M."/>
            <person name="Ollivier B."/>
            <person name="Poulain J."/>
            <person name="Schoch C.L."/>
            <person name="Simon A."/>
            <person name="Spatafora J.W."/>
            <person name="Stachowiak A."/>
            <person name="Turgeon B.G."/>
            <person name="Tyler B.M."/>
            <person name="Vincent D."/>
            <person name="Weissenbach J."/>
            <person name="Amselem J."/>
            <person name="Quesneville H."/>
            <person name="Oliver R.P."/>
            <person name="Wincker P."/>
            <person name="Balesdent M.-H."/>
            <person name="Howlett B.J."/>
        </authorList>
    </citation>
    <scope>NUCLEOTIDE SEQUENCE [LARGE SCALE GENOMIC DNA]</scope>
    <source>
        <strain evidence="3">JN3 / isolate v23.1.3 / race Av1-4-5-6-7-8</strain>
    </source>
</reference>
<accession>E5A9S1</accession>
<dbReference type="VEuPathDB" id="FungiDB:LEMA_P015420.1"/>
<keyword evidence="3" id="KW-1185">Reference proteome</keyword>
<dbReference type="AlphaFoldDB" id="E5A9S1"/>
<gene>
    <name evidence="2" type="ORF">LEMA_P015420.1</name>
</gene>